<evidence type="ECO:0000256" key="7">
    <source>
        <dbReference type="ARBA" id="ARBA00022989"/>
    </source>
</evidence>
<dbReference type="InterPro" id="IPR039421">
    <property type="entry name" value="Type_1_exporter"/>
</dbReference>
<keyword evidence="2" id="KW-0813">Transport</keyword>
<dbReference type="InterPro" id="IPR027417">
    <property type="entry name" value="P-loop_NTPase"/>
</dbReference>
<reference evidence="13 15" key="2">
    <citation type="submission" date="2018-06" db="EMBL/GenBank/DDBJ databases">
        <authorList>
            <consortium name="Pathogen Informatics"/>
            <person name="Doyle S."/>
        </authorList>
    </citation>
    <scope>NUCLEOTIDE SEQUENCE [LARGE SCALE GENOMIC DNA]</scope>
    <source>
        <strain evidence="13 15">NCTC12388</strain>
    </source>
</reference>
<dbReference type="Proteomes" id="UP000054691">
    <property type="component" value="Unassembled WGS sequence"/>
</dbReference>
<dbReference type="InterPro" id="IPR017871">
    <property type="entry name" value="ABC_transporter-like_CS"/>
</dbReference>
<feature type="domain" description="ABC transmembrane type-1" evidence="11">
    <location>
        <begin position="171"/>
        <end position="448"/>
    </location>
</feature>
<feature type="transmembrane region" description="Helical" evidence="9">
    <location>
        <begin position="390"/>
        <end position="413"/>
    </location>
</feature>
<evidence type="ECO:0000256" key="5">
    <source>
        <dbReference type="ARBA" id="ARBA00022741"/>
    </source>
</evidence>
<feature type="domain" description="ABC transporter" evidence="10">
    <location>
        <begin position="480"/>
        <end position="713"/>
    </location>
</feature>
<dbReference type="GO" id="GO:0140359">
    <property type="term" value="F:ABC-type transporter activity"/>
    <property type="evidence" value="ECO:0007669"/>
    <property type="project" value="InterPro"/>
</dbReference>
<dbReference type="AlphaFoldDB" id="A0A378J7C4"/>
<dbReference type="PROSITE" id="PS50929">
    <property type="entry name" value="ABC_TM1F"/>
    <property type="match status" value="1"/>
</dbReference>
<dbReference type="PANTHER" id="PTHR24221">
    <property type="entry name" value="ATP-BINDING CASSETTE SUB-FAMILY B"/>
    <property type="match status" value="1"/>
</dbReference>
<evidence type="ECO:0000256" key="6">
    <source>
        <dbReference type="ARBA" id="ARBA00022840"/>
    </source>
</evidence>
<feature type="transmembrane region" description="Helical" evidence="9">
    <location>
        <begin position="205"/>
        <end position="231"/>
    </location>
</feature>
<keyword evidence="6" id="KW-0067">ATP-binding</keyword>
<keyword evidence="3" id="KW-1003">Cell membrane</keyword>
<dbReference type="GO" id="GO:0034040">
    <property type="term" value="F:ATPase-coupled lipid transmembrane transporter activity"/>
    <property type="evidence" value="ECO:0007669"/>
    <property type="project" value="TreeGrafter"/>
</dbReference>
<dbReference type="Pfam" id="PF00664">
    <property type="entry name" value="ABC_membrane"/>
    <property type="match status" value="1"/>
</dbReference>
<organism evidence="13 15">
    <name type="scientific">Legionella gratiana</name>
    <dbReference type="NCBI Taxonomy" id="45066"/>
    <lineage>
        <taxon>Bacteria</taxon>
        <taxon>Pseudomonadati</taxon>
        <taxon>Pseudomonadota</taxon>
        <taxon>Gammaproteobacteria</taxon>
        <taxon>Legionellales</taxon>
        <taxon>Legionellaceae</taxon>
        <taxon>Legionella</taxon>
    </lineage>
</organism>
<evidence type="ECO:0000256" key="1">
    <source>
        <dbReference type="ARBA" id="ARBA00004651"/>
    </source>
</evidence>
<dbReference type="Pfam" id="PF00005">
    <property type="entry name" value="ABC_tran"/>
    <property type="match status" value="1"/>
</dbReference>
<dbReference type="Gene3D" id="3.40.50.300">
    <property type="entry name" value="P-loop containing nucleotide triphosphate hydrolases"/>
    <property type="match status" value="1"/>
</dbReference>
<evidence type="ECO:0000313" key="12">
    <source>
        <dbReference type="EMBL" id="KTD10661.1"/>
    </source>
</evidence>
<dbReference type="PANTHER" id="PTHR24221:SF654">
    <property type="entry name" value="ATP-BINDING CASSETTE SUB-FAMILY B MEMBER 6"/>
    <property type="match status" value="1"/>
</dbReference>
<keyword evidence="14" id="KW-1185">Reference proteome</keyword>
<accession>A0A378J7C4</accession>
<name>A0A378J7C4_9GAMM</name>
<dbReference type="SUPFAM" id="SSF90123">
    <property type="entry name" value="ABC transporter transmembrane region"/>
    <property type="match status" value="1"/>
</dbReference>
<keyword evidence="13" id="KW-0378">Hydrolase</keyword>
<dbReference type="InterPro" id="IPR003593">
    <property type="entry name" value="AAA+_ATPase"/>
</dbReference>
<dbReference type="InterPro" id="IPR036640">
    <property type="entry name" value="ABC1_TM_sf"/>
</dbReference>
<dbReference type="PROSITE" id="PS50893">
    <property type="entry name" value="ABC_TRANSPORTER_2"/>
    <property type="match status" value="1"/>
</dbReference>
<sequence>MNNIEQLPPDCERILQEVINHHAHAHQSLDFEKRCLALCQIIAKVSGLKLTNTTIAPATPLELHSLLKTIAHNNQLHLREFRLKKNWQNYDCGPFIALYNNRPCALLYQGRLGYFLLDPEEEKPRKLTSKMVNEIASKAYLFCPTLPKDNIRIKDLLSFLFYPFKKEITHIIVLQLFISVLLLTIPLFTGYLLDSIIPQANINYLLQTTLLLSLVIMVLIIIQLMQTILFLQLTIKTQYRIQVSLWDRLLRLPLPFFRRFSAGDLHFRCSVLNAIQEQLQSGSIQAFVTSLLSILNLIIMFSINTQLSITVIAFLLVMIIVTWFINRRTLREQREVVNQEIHLNSTLLSFINSIAKIRVNHEEQHAFQWWGQFFSAKMKHHRNALQYQNYLQVFSLGWMGISTLTIYGLVIWLGTQLSFGQFIIFNAAFTQFFSALILLANTLVECIEIAPLYHKVQPIFHEPLEKSIPASDDSIFKGNIVFNQVLFRYPQSEKPLFIDFNLTIEPQSFVAIVGSSGAGKSTLLRLLLNLETIDSGSIKYNGIDLQQIDINYLRSHIGVILQSTKIIPGTIFENIAGRNTHLSREEAWEIIKQVGLEEVIHDLPMGIDTLINDGIQTLSGGEMQRINLARAISAKPRILLLDEATSALDNKVQYEIQQFLHSLPITRIVVAHRLSTIRHADMIHVIEQGRCIESGNYEELLQAKGAFFRMLKS</sequence>
<dbReference type="GO" id="GO:0005886">
    <property type="term" value="C:plasma membrane"/>
    <property type="evidence" value="ECO:0007669"/>
    <property type="project" value="UniProtKB-SubCell"/>
</dbReference>
<dbReference type="EMBL" id="UGOB01000001">
    <property type="protein sequence ID" value="STX43642.1"/>
    <property type="molecule type" value="Genomic_DNA"/>
</dbReference>
<dbReference type="SMART" id="SM00382">
    <property type="entry name" value="AAA"/>
    <property type="match status" value="1"/>
</dbReference>
<gene>
    <name evidence="13" type="primary">apxIB_2</name>
    <name evidence="12" type="ORF">Lgra_1627</name>
    <name evidence="13" type="ORF">NCTC12388_01157</name>
</gene>
<feature type="transmembrane region" description="Helical" evidence="9">
    <location>
        <begin position="284"/>
        <end position="301"/>
    </location>
</feature>
<evidence type="ECO:0000313" key="13">
    <source>
        <dbReference type="EMBL" id="STX43642.1"/>
    </source>
</evidence>
<dbReference type="PROSITE" id="PS00211">
    <property type="entry name" value="ABC_TRANSPORTER_1"/>
    <property type="match status" value="1"/>
</dbReference>
<dbReference type="Gene3D" id="1.20.1560.10">
    <property type="entry name" value="ABC transporter type 1, transmembrane domain"/>
    <property type="match status" value="1"/>
</dbReference>
<dbReference type="InterPro" id="IPR011527">
    <property type="entry name" value="ABC1_TM_dom"/>
</dbReference>
<dbReference type="OrthoDB" id="9787557at2"/>
<feature type="transmembrane region" description="Helical" evidence="9">
    <location>
        <begin position="171"/>
        <end position="193"/>
    </location>
</feature>
<dbReference type="GO" id="GO:0016887">
    <property type="term" value="F:ATP hydrolysis activity"/>
    <property type="evidence" value="ECO:0007669"/>
    <property type="project" value="InterPro"/>
</dbReference>
<keyword evidence="4 9" id="KW-0812">Transmembrane</keyword>
<protein>
    <submittedName>
        <fullName evidence="13">ABC transporter</fullName>
        <ecNumber evidence="13">3.6.3.44</ecNumber>
    </submittedName>
</protein>
<evidence type="ECO:0000256" key="2">
    <source>
        <dbReference type="ARBA" id="ARBA00022448"/>
    </source>
</evidence>
<dbReference type="EMBL" id="LNYE01000022">
    <property type="protein sequence ID" value="KTD10661.1"/>
    <property type="molecule type" value="Genomic_DNA"/>
</dbReference>
<proteinExistence type="predicted"/>
<evidence type="ECO:0000256" key="9">
    <source>
        <dbReference type="SAM" id="Phobius"/>
    </source>
</evidence>
<dbReference type="STRING" id="45066.Lgra_1627"/>
<dbReference type="Proteomes" id="UP000254476">
    <property type="component" value="Unassembled WGS sequence"/>
</dbReference>
<feature type="transmembrane region" description="Helical" evidence="9">
    <location>
        <begin position="419"/>
        <end position="440"/>
    </location>
</feature>
<keyword evidence="7 9" id="KW-1133">Transmembrane helix</keyword>
<dbReference type="EC" id="3.6.3.44" evidence="13"/>
<dbReference type="RefSeq" id="WP_058498778.1">
    <property type="nucleotide sequence ID" value="NZ_CAAAHW010000001.1"/>
</dbReference>
<evidence type="ECO:0000313" key="14">
    <source>
        <dbReference type="Proteomes" id="UP000054691"/>
    </source>
</evidence>
<keyword evidence="5" id="KW-0547">Nucleotide-binding</keyword>
<dbReference type="InterPro" id="IPR003439">
    <property type="entry name" value="ABC_transporter-like_ATP-bd"/>
</dbReference>
<evidence type="ECO:0000256" key="4">
    <source>
        <dbReference type="ARBA" id="ARBA00022692"/>
    </source>
</evidence>
<feature type="transmembrane region" description="Helical" evidence="9">
    <location>
        <begin position="307"/>
        <end position="325"/>
    </location>
</feature>
<evidence type="ECO:0000259" key="11">
    <source>
        <dbReference type="PROSITE" id="PS50929"/>
    </source>
</evidence>
<evidence type="ECO:0000256" key="8">
    <source>
        <dbReference type="ARBA" id="ARBA00023136"/>
    </source>
</evidence>
<dbReference type="SUPFAM" id="SSF52540">
    <property type="entry name" value="P-loop containing nucleoside triphosphate hydrolases"/>
    <property type="match status" value="1"/>
</dbReference>
<comment type="subcellular location">
    <subcellularLocation>
        <location evidence="1">Cell membrane</location>
        <topology evidence="1">Multi-pass membrane protein</topology>
    </subcellularLocation>
</comment>
<evidence type="ECO:0000256" key="3">
    <source>
        <dbReference type="ARBA" id="ARBA00022475"/>
    </source>
</evidence>
<evidence type="ECO:0000313" key="15">
    <source>
        <dbReference type="Proteomes" id="UP000254476"/>
    </source>
</evidence>
<keyword evidence="8 9" id="KW-0472">Membrane</keyword>
<evidence type="ECO:0000259" key="10">
    <source>
        <dbReference type="PROSITE" id="PS50893"/>
    </source>
</evidence>
<dbReference type="GO" id="GO:0005524">
    <property type="term" value="F:ATP binding"/>
    <property type="evidence" value="ECO:0007669"/>
    <property type="project" value="UniProtKB-KW"/>
</dbReference>
<dbReference type="FunFam" id="3.40.50.300:FF:000299">
    <property type="entry name" value="ABC transporter ATP-binding protein/permease"/>
    <property type="match status" value="1"/>
</dbReference>
<reference evidence="12 14" key="1">
    <citation type="submission" date="2015-11" db="EMBL/GenBank/DDBJ databases">
        <title>Genomic analysis of 38 Legionella species identifies large and diverse effector repertoires.</title>
        <authorList>
            <person name="Burstein D."/>
            <person name="Amaro F."/>
            <person name="Zusman T."/>
            <person name="Lifshitz Z."/>
            <person name="Cohen O."/>
            <person name="Gilbert J.A."/>
            <person name="Pupko T."/>
            <person name="Shuman H.A."/>
            <person name="Segal G."/>
        </authorList>
    </citation>
    <scope>NUCLEOTIDE SEQUENCE [LARGE SCALE GENOMIC DNA]</scope>
    <source>
        <strain evidence="12 14">Lyon 8420412</strain>
    </source>
</reference>